<reference evidence="3 4" key="1">
    <citation type="submission" date="2020-08" db="EMBL/GenBank/DDBJ databases">
        <title>Sequencing the genomes of 1000 actinobacteria strains.</title>
        <authorList>
            <person name="Klenk H.-P."/>
        </authorList>
    </citation>
    <scope>NUCLEOTIDE SEQUENCE [LARGE SCALE GENOMIC DNA]</scope>
    <source>
        <strain evidence="3 4">DSM 22242</strain>
    </source>
</reference>
<sequence>MTAVFEGQRRVELLSYMRDIGKVRLKESLRQKSAGQFSLGAELSESMGYGNAPLSINAQELLRNINRVQSRNQLEESLELSCDIGACQLDVEMETGTGKTYVYTKTMFELNRLYGWTKFIIVVPSIAIREGVNKSLQSTEQHFFEQYERSIRYFIYDSDRLNELDAYSQSADINVMIINMQAFNSSMKEGANNKAARIIFDERDDFGSRRPIDVIAANNPIVIVDEPQKMGKKNSATWKGIERFNPLFVLNYSATHREKHNMVYALDALDAFNEKLVKRIEVKGFELKNMRGTDGYLYLKDIIVSKNKAPVAVVEFKAMSAGGKVVKKTMRFNEGDSIYDATGDIRLEAYRDYVIASGNDGIVPDQDGRIGYVRFLNGEVLQRGVVYGDSAEDDMRRVQIRETIASHLQKEEALFYRGIKCLSLFFIDEVAKYRDISGNGETVGYGKVFEEEYERAVEERLSNPTLDDERERAYLDYLRRDTAHAVHSGYFSIDKKGNAIESSEKKAEQTDGLGANDENAQRAYDLILKDKERLLSFEEPVRFIFSHSALREGWDNPNIFQICTLKSSGSETGKRQEVGRGLRLCVDQKGERQDAMYLGTRDVHNVNVLTVVASESYSSFVDALQKDIKAELRDRPTVVEMDFFAGRQVTLPNTGETVTFSERESKELYKCLIKGDFLDDNDRPSCKFREGGFFEYAIVNLPEDMREEPKLQAAELLVRSAYDPSALSAMITDGNVPKITRNALNDNYYRREFQELWKRINKKHAYTVSFDDEELIRKAVTAIDANLQVSELSYTITTGTQKETAKREDIEDRTHFKTKSAESRALELDERIDVTYDLVGEVAQAAKVTRRTAATILSRISPLKYSLYKRNPEEFIKKASSIIVDEKATTVIDHVSYHQIDEEFDTNIFTERMPENISKALKAQKNIQDYVFFDSQKEKEFAEAMDVATEVCVYAKMPRTFTIPTPVGEYAPDWAIAFNEGAVRHIYFIAETKGTMDSMELSTVEQTKIACAKKVFNELSTSQVRYHEVSTYDELLTVIQGVE</sequence>
<dbReference type="RefSeq" id="WP_214647015.1">
    <property type="nucleotide sequence ID" value="NZ_CANPEU010000015.1"/>
</dbReference>
<dbReference type="GO" id="GO:0005524">
    <property type="term" value="F:ATP binding"/>
    <property type="evidence" value="ECO:0007669"/>
    <property type="project" value="InterPro"/>
</dbReference>
<dbReference type="InterPro" id="IPR045572">
    <property type="entry name" value="RE_endonuc_C"/>
</dbReference>
<evidence type="ECO:0000313" key="4">
    <source>
        <dbReference type="Proteomes" id="UP000530850"/>
    </source>
</evidence>
<comment type="caution">
    <text evidence="3">The sequence shown here is derived from an EMBL/GenBank/DDBJ whole genome shotgun (WGS) entry which is preliminary data.</text>
</comment>
<dbReference type="EMBL" id="JACHYA010000002">
    <property type="protein sequence ID" value="MBB3171020.1"/>
    <property type="molecule type" value="Genomic_DNA"/>
</dbReference>
<evidence type="ECO:0000313" key="3">
    <source>
        <dbReference type="EMBL" id="MBB3171020.1"/>
    </source>
</evidence>
<dbReference type="EC" id="3.1.21.5" evidence="3"/>
<dbReference type="GeneID" id="93356866"/>
<dbReference type="Proteomes" id="UP000530850">
    <property type="component" value="Unassembled WGS sequence"/>
</dbReference>
<dbReference type="GO" id="GO:0003677">
    <property type="term" value="F:DNA binding"/>
    <property type="evidence" value="ECO:0007669"/>
    <property type="project" value="InterPro"/>
</dbReference>
<feature type="domain" description="Helicase/UvrB N-terminal" evidence="1">
    <location>
        <begin position="91"/>
        <end position="256"/>
    </location>
</feature>
<evidence type="ECO:0000259" key="2">
    <source>
        <dbReference type="Pfam" id="PF19778"/>
    </source>
</evidence>
<gene>
    <name evidence="3" type="ORF">FHR31_000832</name>
</gene>
<dbReference type="Gene3D" id="3.40.50.300">
    <property type="entry name" value="P-loop containing nucleotide triphosphate hydrolases"/>
    <property type="match status" value="2"/>
</dbReference>
<dbReference type="Pfam" id="PF04851">
    <property type="entry name" value="ResIII"/>
    <property type="match status" value="1"/>
</dbReference>
<evidence type="ECO:0000259" key="1">
    <source>
        <dbReference type="Pfam" id="PF04851"/>
    </source>
</evidence>
<name>A0A7W5D1L7_9ACTN</name>
<keyword evidence="3" id="KW-0378">Hydrolase</keyword>
<feature type="domain" description="Type III restriction enzyme C-terminal endonuclease" evidence="2">
    <location>
        <begin position="925"/>
        <end position="1030"/>
    </location>
</feature>
<dbReference type="SUPFAM" id="SSF52540">
    <property type="entry name" value="P-loop containing nucleoside triphosphate hydrolases"/>
    <property type="match status" value="2"/>
</dbReference>
<dbReference type="GO" id="GO:0015668">
    <property type="term" value="F:type III site-specific deoxyribonuclease activity"/>
    <property type="evidence" value="ECO:0007669"/>
    <property type="project" value="UniProtKB-EC"/>
</dbReference>
<dbReference type="InterPro" id="IPR027417">
    <property type="entry name" value="P-loop_NTPase"/>
</dbReference>
<organism evidence="3 4">
    <name type="scientific">Parvibacter caecicola</name>
    <dbReference type="NCBI Taxonomy" id="747645"/>
    <lineage>
        <taxon>Bacteria</taxon>
        <taxon>Bacillati</taxon>
        <taxon>Actinomycetota</taxon>
        <taxon>Coriobacteriia</taxon>
        <taxon>Coriobacteriales</taxon>
        <taxon>Coriobacteriaceae</taxon>
        <taxon>Parvibacter</taxon>
    </lineage>
</organism>
<proteinExistence type="predicted"/>
<accession>A0A7W5D1L7</accession>
<dbReference type="AlphaFoldDB" id="A0A7W5D1L7"/>
<protein>
    <submittedName>
        <fullName evidence="3">Type III restriction enzyme</fullName>
        <ecNumber evidence="3">3.1.21.5</ecNumber>
    </submittedName>
</protein>
<dbReference type="InterPro" id="IPR006935">
    <property type="entry name" value="Helicase/UvrB_N"/>
</dbReference>
<dbReference type="Pfam" id="PF19778">
    <property type="entry name" value="RE_endonuc"/>
    <property type="match status" value="1"/>
</dbReference>